<protein>
    <recommendedName>
        <fullName evidence="9">C2H2-type domain-containing protein</fullName>
    </recommendedName>
</protein>
<accession>A0A1Y1ZHJ9</accession>
<evidence type="ECO:0000256" key="1">
    <source>
        <dbReference type="ARBA" id="ARBA00004123"/>
    </source>
</evidence>
<keyword evidence="5" id="KW-0862">Zinc</keyword>
<evidence type="ECO:0000256" key="4">
    <source>
        <dbReference type="ARBA" id="ARBA00022771"/>
    </source>
</evidence>
<feature type="domain" description="C2H2-type" evidence="9">
    <location>
        <begin position="290"/>
        <end position="314"/>
    </location>
</feature>
<sequence>MERSKRKHEEIDEIGKDTSSTTKKKMNPGFRARIVWHMCRMCGSNVKCVSGGEALSQHTCYQYQRDSSIPPPKTGLEKPANRCGTCGMSFASPTELWKHARRMGHSFISTPAEAGANSHDSSLETLASGCDTCGKCFDSQGALLDHSRNKGHWILYLPTDAKPRSGYTCATCRRRFTSRRSLLDHAGAKNHLASQSPALPVKRPALPAKPQSLPAHPCEACGRSFADRLALLVHARLESHWIPSLRTDPQPSEHRCNTCRRSFVDRVSLLAHARANGHWILPLPTDDKPYSCRVCEKSFSRPADLEQHAENTSHPAIPCLFKECTWWFVTREGRKLHSRSCDHRTGQYLNAAPPENPSAIGLSLLKDDDYTSYAWSILPEGQQASALFTLASKSHSEATLIQNKYPSQIQLGVEGLTSFLLHPTPAHDYRHPKFRAVVLSGELVDTGIDNDLGSDVSRIFALDYLTGEVLIDTFVQPVRSISAATNWEAKFGEIAKIFPSRKVGSKRKMLKEWKMLARSCGALSTMRRSLSATLYIAS</sequence>
<evidence type="ECO:0000256" key="2">
    <source>
        <dbReference type="ARBA" id="ARBA00022723"/>
    </source>
</evidence>
<dbReference type="PROSITE" id="PS50157">
    <property type="entry name" value="ZINC_FINGER_C2H2_2"/>
    <property type="match status" value="6"/>
</dbReference>
<dbReference type="FunFam" id="3.30.160.60:FF:000100">
    <property type="entry name" value="Zinc finger 45-like"/>
    <property type="match status" value="1"/>
</dbReference>
<dbReference type="InterPro" id="IPR013087">
    <property type="entry name" value="Znf_C2H2_type"/>
</dbReference>
<comment type="caution">
    <text evidence="10">The sequence shown here is derived from an EMBL/GenBank/DDBJ whole genome shotgun (WGS) entry which is preliminary data.</text>
</comment>
<reference evidence="10 11" key="1">
    <citation type="submission" date="2016-07" db="EMBL/GenBank/DDBJ databases">
        <title>Pervasive Adenine N6-methylation of Active Genes in Fungi.</title>
        <authorList>
            <consortium name="DOE Joint Genome Institute"/>
            <person name="Mondo S.J."/>
            <person name="Dannebaum R.O."/>
            <person name="Kuo R.C."/>
            <person name="Labutti K."/>
            <person name="Haridas S."/>
            <person name="Kuo A."/>
            <person name="Salamov A."/>
            <person name="Ahrendt S.R."/>
            <person name="Lipzen A."/>
            <person name="Sullivan W."/>
            <person name="Andreopoulos W.B."/>
            <person name="Clum A."/>
            <person name="Lindquist E."/>
            <person name="Daum C."/>
            <person name="Ramamoorthy G.K."/>
            <person name="Gryganskyi A."/>
            <person name="Culley D."/>
            <person name="Magnuson J.K."/>
            <person name="James T.Y."/>
            <person name="O'Malley M.A."/>
            <person name="Stajich J.E."/>
            <person name="Spatafora J.W."/>
            <person name="Visel A."/>
            <person name="Grigoriev I.V."/>
        </authorList>
    </citation>
    <scope>NUCLEOTIDE SEQUENCE [LARGE SCALE GENOMIC DNA]</scope>
    <source>
        <strain evidence="10 11">CBS 115471</strain>
    </source>
</reference>
<dbReference type="EMBL" id="MCFA01000083">
    <property type="protein sequence ID" value="ORY09669.1"/>
    <property type="molecule type" value="Genomic_DNA"/>
</dbReference>
<keyword evidence="6" id="KW-0539">Nucleus</keyword>
<dbReference type="SMART" id="SM00355">
    <property type="entry name" value="ZnF_C2H2"/>
    <property type="match status" value="7"/>
</dbReference>
<feature type="domain" description="C2H2-type" evidence="9">
    <location>
        <begin position="216"/>
        <end position="240"/>
    </location>
</feature>
<dbReference type="OrthoDB" id="16516at2759"/>
<dbReference type="SUPFAM" id="SSF57667">
    <property type="entry name" value="beta-beta-alpha zinc fingers"/>
    <property type="match status" value="1"/>
</dbReference>
<dbReference type="InterPro" id="IPR050888">
    <property type="entry name" value="ZnF_C2H2-type_TF"/>
</dbReference>
<keyword evidence="11" id="KW-1185">Reference proteome</keyword>
<name>A0A1Y1ZHJ9_9PLEO</name>
<feature type="region of interest" description="Disordered" evidence="8">
    <location>
        <begin position="1"/>
        <end position="26"/>
    </location>
</feature>
<dbReference type="GO" id="GO:0008270">
    <property type="term" value="F:zinc ion binding"/>
    <property type="evidence" value="ECO:0007669"/>
    <property type="project" value="UniProtKB-KW"/>
</dbReference>
<dbReference type="PANTHER" id="PTHR24406">
    <property type="entry name" value="TRANSCRIPTIONAL REPRESSOR CTCFL-RELATED"/>
    <property type="match status" value="1"/>
</dbReference>
<evidence type="ECO:0000256" key="6">
    <source>
        <dbReference type="ARBA" id="ARBA00023242"/>
    </source>
</evidence>
<keyword evidence="2" id="KW-0479">Metal-binding</keyword>
<keyword evidence="4 7" id="KW-0863">Zinc-finger</keyword>
<evidence type="ECO:0000313" key="10">
    <source>
        <dbReference type="EMBL" id="ORY09669.1"/>
    </source>
</evidence>
<evidence type="ECO:0000256" key="5">
    <source>
        <dbReference type="ARBA" id="ARBA00022833"/>
    </source>
</evidence>
<keyword evidence="3" id="KW-0677">Repeat</keyword>
<dbReference type="STRING" id="1231657.A0A1Y1ZHJ9"/>
<evidence type="ECO:0000256" key="3">
    <source>
        <dbReference type="ARBA" id="ARBA00022737"/>
    </source>
</evidence>
<proteinExistence type="predicted"/>
<dbReference type="Pfam" id="PF00096">
    <property type="entry name" value="zf-C2H2"/>
    <property type="match status" value="2"/>
</dbReference>
<evidence type="ECO:0000259" key="9">
    <source>
        <dbReference type="PROSITE" id="PS50157"/>
    </source>
</evidence>
<dbReference type="Gene3D" id="3.30.160.60">
    <property type="entry name" value="Classic Zinc Finger"/>
    <property type="match status" value="3"/>
</dbReference>
<feature type="domain" description="C2H2-type" evidence="9">
    <location>
        <begin position="128"/>
        <end position="152"/>
    </location>
</feature>
<evidence type="ECO:0000313" key="11">
    <source>
        <dbReference type="Proteomes" id="UP000193144"/>
    </source>
</evidence>
<dbReference type="AlphaFoldDB" id="A0A1Y1ZHJ9"/>
<feature type="domain" description="C2H2-type" evidence="9">
    <location>
        <begin position="167"/>
        <end position="196"/>
    </location>
</feature>
<organism evidence="10 11">
    <name type="scientific">Clohesyomyces aquaticus</name>
    <dbReference type="NCBI Taxonomy" id="1231657"/>
    <lineage>
        <taxon>Eukaryota</taxon>
        <taxon>Fungi</taxon>
        <taxon>Dikarya</taxon>
        <taxon>Ascomycota</taxon>
        <taxon>Pezizomycotina</taxon>
        <taxon>Dothideomycetes</taxon>
        <taxon>Pleosporomycetidae</taxon>
        <taxon>Pleosporales</taxon>
        <taxon>Lindgomycetaceae</taxon>
        <taxon>Clohesyomyces</taxon>
    </lineage>
</organism>
<dbReference type="Proteomes" id="UP000193144">
    <property type="component" value="Unassembled WGS sequence"/>
</dbReference>
<comment type="subcellular location">
    <subcellularLocation>
        <location evidence="1">Nucleus</location>
    </subcellularLocation>
</comment>
<dbReference type="Pfam" id="PF12874">
    <property type="entry name" value="zf-met"/>
    <property type="match status" value="1"/>
</dbReference>
<gene>
    <name evidence="10" type="ORF">BCR34DRAFT_367257</name>
</gene>
<evidence type="ECO:0000256" key="8">
    <source>
        <dbReference type="SAM" id="MobiDB-lite"/>
    </source>
</evidence>
<feature type="domain" description="C2H2-type" evidence="9">
    <location>
        <begin position="254"/>
        <end position="289"/>
    </location>
</feature>
<dbReference type="PROSITE" id="PS00028">
    <property type="entry name" value="ZINC_FINGER_C2H2_1"/>
    <property type="match status" value="6"/>
</dbReference>
<feature type="compositionally biased region" description="Basic and acidic residues" evidence="8">
    <location>
        <begin position="1"/>
        <end position="16"/>
    </location>
</feature>
<evidence type="ECO:0000256" key="7">
    <source>
        <dbReference type="PROSITE-ProRule" id="PRU00042"/>
    </source>
</evidence>
<feature type="domain" description="C2H2-type" evidence="9">
    <location>
        <begin position="81"/>
        <end position="106"/>
    </location>
</feature>
<dbReference type="InterPro" id="IPR036236">
    <property type="entry name" value="Znf_C2H2_sf"/>
</dbReference>
<dbReference type="GO" id="GO:0005634">
    <property type="term" value="C:nucleus"/>
    <property type="evidence" value="ECO:0007669"/>
    <property type="project" value="UniProtKB-SubCell"/>
</dbReference>